<dbReference type="AlphaFoldDB" id="Q2IGQ1"/>
<feature type="transmembrane region" description="Helical" evidence="1">
    <location>
        <begin position="12"/>
        <end position="33"/>
    </location>
</feature>
<evidence type="ECO:0000256" key="1">
    <source>
        <dbReference type="SAM" id="Phobius"/>
    </source>
</evidence>
<organism evidence="2 3">
    <name type="scientific">Anaeromyxobacter dehalogenans (strain 2CP-C)</name>
    <dbReference type="NCBI Taxonomy" id="290397"/>
    <lineage>
        <taxon>Bacteria</taxon>
        <taxon>Pseudomonadati</taxon>
        <taxon>Myxococcota</taxon>
        <taxon>Myxococcia</taxon>
        <taxon>Myxococcales</taxon>
        <taxon>Cystobacterineae</taxon>
        <taxon>Anaeromyxobacteraceae</taxon>
        <taxon>Anaeromyxobacter</taxon>
    </lineage>
</organism>
<feature type="transmembrane region" description="Helical" evidence="1">
    <location>
        <begin position="48"/>
        <end position="73"/>
    </location>
</feature>
<sequence length="120" mass="13381">MEPKRHVRKRWLWASLNLAGMILFLKVGSALWVQPGEEGMPGGPGDAVSFFLTAVPILVAFLLLDLAALAWILVRTPRSDRRTGMALWFAVAALWGGVVAFDHHRSVREIDERPRPRVIG</sequence>
<protein>
    <submittedName>
        <fullName evidence="2">Uncharacterized protein</fullName>
    </submittedName>
</protein>
<keyword evidence="1" id="KW-1133">Transmembrane helix</keyword>
<dbReference type="Proteomes" id="UP000001935">
    <property type="component" value="Chromosome"/>
</dbReference>
<name>Q2IGQ1_ANADE</name>
<accession>Q2IGQ1</accession>
<evidence type="ECO:0000313" key="2">
    <source>
        <dbReference type="EMBL" id="ABC83755.1"/>
    </source>
</evidence>
<evidence type="ECO:0000313" key="3">
    <source>
        <dbReference type="Proteomes" id="UP000001935"/>
    </source>
</evidence>
<keyword evidence="1" id="KW-0812">Transmembrane</keyword>
<feature type="transmembrane region" description="Helical" evidence="1">
    <location>
        <begin position="85"/>
        <end position="101"/>
    </location>
</feature>
<proteinExistence type="predicted"/>
<reference evidence="2" key="1">
    <citation type="submission" date="2006-01" db="EMBL/GenBank/DDBJ databases">
        <title>Complete sequence of Anaeromyxobacter dehalogenans 2CP-C.</title>
        <authorList>
            <consortium name="US DOE Joint Genome Institute"/>
            <person name="Copeland A."/>
            <person name="Lucas S."/>
            <person name="Lapidus A."/>
            <person name="Barry K."/>
            <person name="Detter J.C."/>
            <person name="Glavina T."/>
            <person name="Hammon N."/>
            <person name="Israni S."/>
            <person name="Pitluck S."/>
            <person name="Brettin T."/>
            <person name="Bruce D."/>
            <person name="Han C."/>
            <person name="Tapia R."/>
            <person name="Gilna P."/>
            <person name="Kiss H."/>
            <person name="Schmutz J."/>
            <person name="Larimer F."/>
            <person name="Land M."/>
            <person name="Kyrpides N."/>
            <person name="Anderson I."/>
            <person name="Sanford R.A."/>
            <person name="Ritalahti K.M."/>
            <person name="Thomas H.S."/>
            <person name="Kirby J.R."/>
            <person name="Zhulin I.B."/>
            <person name="Loeffler F.E."/>
            <person name="Richardson P."/>
        </authorList>
    </citation>
    <scope>NUCLEOTIDE SEQUENCE</scope>
    <source>
        <strain evidence="2">2CP-C</strain>
    </source>
</reference>
<dbReference type="STRING" id="290397.Adeh_3991"/>
<keyword evidence="1" id="KW-0472">Membrane</keyword>
<dbReference type="HOGENOM" id="CLU_2044793_0_0_7"/>
<dbReference type="RefSeq" id="WP_011423037.1">
    <property type="nucleotide sequence ID" value="NC_007760.1"/>
</dbReference>
<dbReference type="KEGG" id="ade:Adeh_3991"/>
<gene>
    <name evidence="2" type="ordered locus">Adeh_3991</name>
</gene>
<dbReference type="EMBL" id="CP000251">
    <property type="protein sequence ID" value="ABC83755.1"/>
    <property type="molecule type" value="Genomic_DNA"/>
</dbReference>